<dbReference type="Pfam" id="PF00004">
    <property type="entry name" value="AAA"/>
    <property type="match status" value="1"/>
</dbReference>
<dbReference type="RefSeq" id="XP_014157531.1">
    <property type="nucleotide sequence ID" value="XM_014302056.1"/>
</dbReference>
<dbReference type="Proteomes" id="UP000054560">
    <property type="component" value="Unassembled WGS sequence"/>
</dbReference>
<dbReference type="GO" id="GO:0007131">
    <property type="term" value="P:reciprocal meiotic recombination"/>
    <property type="evidence" value="ECO:0007669"/>
    <property type="project" value="TreeGrafter"/>
</dbReference>
<evidence type="ECO:0000256" key="3">
    <source>
        <dbReference type="RuleBase" id="RU003651"/>
    </source>
</evidence>
<dbReference type="GO" id="GO:0005634">
    <property type="term" value="C:nucleus"/>
    <property type="evidence" value="ECO:0007669"/>
    <property type="project" value="TreeGrafter"/>
</dbReference>
<evidence type="ECO:0000259" key="5">
    <source>
        <dbReference type="Pfam" id="PF23242"/>
    </source>
</evidence>
<gene>
    <name evidence="6" type="ORF">SARC_04128</name>
</gene>
<dbReference type="PROSITE" id="PS00674">
    <property type="entry name" value="AAA"/>
    <property type="match status" value="1"/>
</dbReference>
<evidence type="ECO:0000313" key="6">
    <source>
        <dbReference type="EMBL" id="KNC83629.1"/>
    </source>
</evidence>
<dbReference type="GO" id="GO:0051598">
    <property type="term" value="P:meiotic recombination checkpoint signaling"/>
    <property type="evidence" value="ECO:0007669"/>
    <property type="project" value="TreeGrafter"/>
</dbReference>
<dbReference type="GO" id="GO:0005524">
    <property type="term" value="F:ATP binding"/>
    <property type="evidence" value="ECO:0007669"/>
    <property type="project" value="UniProtKB-KW"/>
</dbReference>
<dbReference type="Gene3D" id="3.40.50.300">
    <property type="entry name" value="P-loop containing nucleotide triphosphate hydrolases"/>
    <property type="match status" value="1"/>
</dbReference>
<dbReference type="InterPro" id="IPR027417">
    <property type="entry name" value="P-loop_NTPase"/>
</dbReference>
<keyword evidence="1 3" id="KW-0547">Nucleotide-binding</keyword>
<evidence type="ECO:0000256" key="1">
    <source>
        <dbReference type="ARBA" id="ARBA00022741"/>
    </source>
</evidence>
<organism evidence="6 7">
    <name type="scientific">Sphaeroforma arctica JP610</name>
    <dbReference type="NCBI Taxonomy" id="667725"/>
    <lineage>
        <taxon>Eukaryota</taxon>
        <taxon>Ichthyosporea</taxon>
        <taxon>Ichthyophonida</taxon>
        <taxon>Sphaeroforma</taxon>
    </lineage>
</organism>
<dbReference type="EMBL" id="KQ241819">
    <property type="protein sequence ID" value="KNC83629.1"/>
    <property type="molecule type" value="Genomic_DNA"/>
</dbReference>
<evidence type="ECO:0000256" key="2">
    <source>
        <dbReference type="ARBA" id="ARBA00022840"/>
    </source>
</evidence>
<dbReference type="OrthoDB" id="10042665at2759"/>
<dbReference type="PANTHER" id="PTHR45991:SF1">
    <property type="entry name" value="PACHYTENE CHECKPOINT PROTEIN 2 HOMOLOG"/>
    <property type="match status" value="1"/>
</dbReference>
<feature type="domain" description="ATPase AAA-type core" evidence="4">
    <location>
        <begin position="60"/>
        <end position="193"/>
    </location>
</feature>
<dbReference type="PANTHER" id="PTHR45991">
    <property type="entry name" value="PACHYTENE CHECKPOINT PROTEIN 2"/>
    <property type="match status" value="1"/>
</dbReference>
<accession>A0A0L0G443</accession>
<comment type="similarity">
    <text evidence="3">Belongs to the AAA ATPase family.</text>
</comment>
<dbReference type="InterPro" id="IPR003960">
    <property type="entry name" value="ATPase_AAA_CS"/>
</dbReference>
<sequence length="301" mass="33173">MIALTEKRVLNKDDVVVEIVLKKSAADPEMVKSHALVYIHELGVVYESSLATFCDPYLKTGKTSLAKSLAQKISIRMNDRFSYGQLITVNSHSVLSKFFSESGKLVQKLFQQIHEVLHPDTFVCVLVDEIESLATSRATSSSDPSDSVRAVNAMLTQLDKLAMYANILIIATTNLTGALDAAFVDRADLCVQIALPNTSIRYEILRRSLQDLIRCRIISTDSNSSDVGLIRPYHTLTENSSPGSQALLRIAKDCENLSGRALKRLAFVTHLSCAQQTDIPLSRFLEQLAETSKTRPSGLGQ</sequence>
<dbReference type="SUPFAM" id="SSF52540">
    <property type="entry name" value="P-loop containing nucleoside triphosphate hydrolases"/>
    <property type="match status" value="1"/>
</dbReference>
<dbReference type="GO" id="GO:0016887">
    <property type="term" value="F:ATP hydrolysis activity"/>
    <property type="evidence" value="ECO:0007669"/>
    <property type="project" value="InterPro"/>
</dbReference>
<reference evidence="6 7" key="1">
    <citation type="submission" date="2011-02" db="EMBL/GenBank/DDBJ databases">
        <title>The Genome Sequence of Sphaeroforma arctica JP610.</title>
        <authorList>
            <consortium name="The Broad Institute Genome Sequencing Platform"/>
            <person name="Russ C."/>
            <person name="Cuomo C."/>
            <person name="Young S.K."/>
            <person name="Zeng Q."/>
            <person name="Gargeya S."/>
            <person name="Alvarado L."/>
            <person name="Berlin A."/>
            <person name="Chapman S.B."/>
            <person name="Chen Z."/>
            <person name="Freedman E."/>
            <person name="Gellesch M."/>
            <person name="Goldberg J."/>
            <person name="Griggs A."/>
            <person name="Gujja S."/>
            <person name="Heilman E."/>
            <person name="Heiman D."/>
            <person name="Howarth C."/>
            <person name="Mehta T."/>
            <person name="Neiman D."/>
            <person name="Pearson M."/>
            <person name="Roberts A."/>
            <person name="Saif S."/>
            <person name="Shea T."/>
            <person name="Shenoy N."/>
            <person name="Sisk P."/>
            <person name="Stolte C."/>
            <person name="Sykes S."/>
            <person name="White J."/>
            <person name="Yandava C."/>
            <person name="Burger G."/>
            <person name="Gray M.W."/>
            <person name="Holland P.W.H."/>
            <person name="King N."/>
            <person name="Lang F.B.F."/>
            <person name="Roger A.J."/>
            <person name="Ruiz-Trillo I."/>
            <person name="Haas B."/>
            <person name="Nusbaum C."/>
            <person name="Birren B."/>
        </authorList>
    </citation>
    <scope>NUCLEOTIDE SEQUENCE [LARGE SCALE GENOMIC DNA]</scope>
    <source>
        <strain evidence="6 7">JP610</strain>
    </source>
</reference>
<keyword evidence="7" id="KW-1185">Reference proteome</keyword>
<proteinExistence type="inferred from homology"/>
<evidence type="ECO:0000313" key="7">
    <source>
        <dbReference type="Proteomes" id="UP000054560"/>
    </source>
</evidence>
<dbReference type="InterPro" id="IPR044539">
    <property type="entry name" value="Pch2-like"/>
</dbReference>
<protein>
    <submittedName>
        <fullName evidence="6">Uncharacterized protein</fullName>
    </submittedName>
</protein>
<keyword evidence="2 3" id="KW-0067">ATP-binding</keyword>
<feature type="domain" description="Pachytene checkpoint protein 2 C-terminal" evidence="5">
    <location>
        <begin position="201"/>
        <end position="293"/>
    </location>
</feature>
<evidence type="ECO:0000259" key="4">
    <source>
        <dbReference type="Pfam" id="PF00004"/>
    </source>
</evidence>
<name>A0A0L0G443_9EUKA</name>
<dbReference type="InterPro" id="IPR058249">
    <property type="entry name" value="Pch2_C"/>
</dbReference>
<dbReference type="InterPro" id="IPR003959">
    <property type="entry name" value="ATPase_AAA_core"/>
</dbReference>
<dbReference type="GeneID" id="25904632"/>
<dbReference type="Pfam" id="PF23242">
    <property type="entry name" value="AAA_lid_TRIP13_C"/>
    <property type="match status" value="1"/>
</dbReference>
<dbReference type="GO" id="GO:0005694">
    <property type="term" value="C:chromosome"/>
    <property type="evidence" value="ECO:0007669"/>
    <property type="project" value="TreeGrafter"/>
</dbReference>
<dbReference type="eggNOG" id="KOG0744">
    <property type="taxonomic scope" value="Eukaryota"/>
</dbReference>
<dbReference type="STRING" id="667725.A0A0L0G443"/>
<dbReference type="AlphaFoldDB" id="A0A0L0G443"/>